<evidence type="ECO:0000256" key="9">
    <source>
        <dbReference type="PROSITE-ProRule" id="PRU00278"/>
    </source>
</evidence>
<evidence type="ECO:0000256" key="10">
    <source>
        <dbReference type="SAM" id="MobiDB-lite"/>
    </source>
</evidence>
<dbReference type="Gene3D" id="3.10.50.40">
    <property type="match status" value="2"/>
</dbReference>
<evidence type="ECO:0000256" key="7">
    <source>
        <dbReference type="ARBA" id="ARBA00030642"/>
    </source>
</evidence>
<evidence type="ECO:0000313" key="12">
    <source>
        <dbReference type="EMBL" id="GAN53684.1"/>
    </source>
</evidence>
<dbReference type="InterPro" id="IPR046357">
    <property type="entry name" value="PPIase_dom_sf"/>
</dbReference>
<evidence type="ECO:0000313" key="13">
    <source>
        <dbReference type="Proteomes" id="UP000032679"/>
    </source>
</evidence>
<keyword evidence="4 9" id="KW-0697">Rotamase</keyword>
<dbReference type="STRING" id="1231623.Tasa_010_231"/>
<evidence type="ECO:0000256" key="8">
    <source>
        <dbReference type="ARBA" id="ARBA00031484"/>
    </source>
</evidence>
<reference evidence="12 13" key="1">
    <citation type="submission" date="2012-10" db="EMBL/GenBank/DDBJ databases">
        <title>Genome sequencing of Tanticharoenia sakaeratensis NBRC 103193.</title>
        <authorList>
            <person name="Azuma Y."/>
            <person name="Hadano H."/>
            <person name="Hirakawa H."/>
            <person name="Matsushita K."/>
        </authorList>
    </citation>
    <scope>NUCLEOTIDE SEQUENCE [LARGE SCALE GENOMIC DNA]</scope>
    <source>
        <strain evidence="12 13">NBRC 103193</strain>
    </source>
</reference>
<dbReference type="Gene3D" id="1.10.4030.10">
    <property type="entry name" value="Porin chaperone SurA, peptide-binding domain"/>
    <property type="match status" value="1"/>
</dbReference>
<comment type="caution">
    <text evidence="12">The sequence shown here is derived from an EMBL/GenBank/DDBJ whole genome shotgun (WGS) entry which is preliminary data.</text>
</comment>
<keyword evidence="6 9" id="KW-0413">Isomerase</keyword>
<dbReference type="Proteomes" id="UP000032679">
    <property type="component" value="Unassembled WGS sequence"/>
</dbReference>
<sequence length="479" mass="52464">MPARTMPDQMTRVMTTVPAPSLRPHRRMGRTARLALLLGTSLFAAATQHARAQTPAHHHHAHAKTQPKAAASPAPEDPPEDAIVAVINGQVLTQRDVDSRGRLFALSTGQDISPELMSRLRPQIVHQLVDERLKVQEILSRHINIPPEQIADAIGNIESRNGMPKNALRDKLAQDGVSLTTLIDQIRVQLGWMQVLREEIGSTGHVTSEQIAQREAALHADEGQPQYLISEIFIPVADPRHPETELKFTQTIIQQLRDGAPFPIVAAEFSQSESALDGGQMGWTQEDALDPQVVSIVRQMPEGAISNPIRVAGGYVIATLAAKRTIGHQIGTMVSLRQAFFPFDAPLNPQAPTDQQKQMLQRATQAASSIHSCDELAALNKQLGEKHQTDPGTVQLERLNPQMRSVLATLAPGQPSRPLVSGEGIAILMICAKQEKNIAQQTPSEIADELVNDRVEQESRQLTRDLQRRAVINMHGAPS</sequence>
<evidence type="ECO:0000256" key="1">
    <source>
        <dbReference type="ARBA" id="ARBA00018370"/>
    </source>
</evidence>
<feature type="region of interest" description="Disordered" evidence="10">
    <location>
        <begin position="48"/>
        <end position="80"/>
    </location>
</feature>
<evidence type="ECO:0000256" key="3">
    <source>
        <dbReference type="ARBA" id="ARBA00022764"/>
    </source>
</evidence>
<accession>A0A0D6MJ48</accession>
<evidence type="ECO:0000256" key="2">
    <source>
        <dbReference type="ARBA" id="ARBA00022729"/>
    </source>
</evidence>
<evidence type="ECO:0000256" key="4">
    <source>
        <dbReference type="ARBA" id="ARBA00023110"/>
    </source>
</evidence>
<evidence type="ECO:0000256" key="6">
    <source>
        <dbReference type="ARBA" id="ARBA00023235"/>
    </source>
</evidence>
<keyword evidence="13" id="KW-1185">Reference proteome</keyword>
<organism evidence="12 13">
    <name type="scientific">Tanticharoenia sakaeratensis NBRC 103193</name>
    <dbReference type="NCBI Taxonomy" id="1231623"/>
    <lineage>
        <taxon>Bacteria</taxon>
        <taxon>Pseudomonadati</taxon>
        <taxon>Pseudomonadota</taxon>
        <taxon>Alphaproteobacteria</taxon>
        <taxon>Acetobacterales</taxon>
        <taxon>Acetobacteraceae</taxon>
        <taxon>Tanticharoenia</taxon>
    </lineage>
</organism>
<proteinExistence type="predicted"/>
<feature type="domain" description="PpiC" evidence="11">
    <location>
        <begin position="224"/>
        <end position="322"/>
    </location>
</feature>
<dbReference type="Pfam" id="PF00639">
    <property type="entry name" value="Rotamase"/>
    <property type="match status" value="1"/>
</dbReference>
<dbReference type="SUPFAM" id="SSF54534">
    <property type="entry name" value="FKBP-like"/>
    <property type="match status" value="2"/>
</dbReference>
<name>A0A0D6MJ48_9PROT</name>
<evidence type="ECO:0000259" key="11">
    <source>
        <dbReference type="PROSITE" id="PS50198"/>
    </source>
</evidence>
<gene>
    <name evidence="12" type="ORF">Tasa_010_231</name>
</gene>
<dbReference type="GO" id="GO:0003755">
    <property type="term" value="F:peptidyl-prolyl cis-trans isomerase activity"/>
    <property type="evidence" value="ECO:0007669"/>
    <property type="project" value="UniProtKB-KW"/>
</dbReference>
<keyword evidence="5" id="KW-0143">Chaperone</keyword>
<dbReference type="PANTHER" id="PTHR47637">
    <property type="entry name" value="CHAPERONE SURA"/>
    <property type="match status" value="1"/>
</dbReference>
<evidence type="ECO:0000256" key="5">
    <source>
        <dbReference type="ARBA" id="ARBA00023186"/>
    </source>
</evidence>
<dbReference type="AlphaFoldDB" id="A0A0D6MJ48"/>
<dbReference type="InterPro" id="IPR027304">
    <property type="entry name" value="Trigger_fact/SurA_dom_sf"/>
</dbReference>
<dbReference type="InterPro" id="IPR015391">
    <property type="entry name" value="SurA_N"/>
</dbReference>
<dbReference type="PROSITE" id="PS50198">
    <property type="entry name" value="PPIC_PPIASE_2"/>
    <property type="match status" value="1"/>
</dbReference>
<protein>
    <recommendedName>
        <fullName evidence="1">Parvulin-like PPIase</fullName>
    </recommendedName>
    <alternativeName>
        <fullName evidence="7">Peptidyl-prolyl cis-trans isomerase plp</fullName>
    </alternativeName>
    <alternativeName>
        <fullName evidence="8">Rotamase plp</fullName>
    </alternativeName>
</protein>
<dbReference type="InterPro" id="IPR000297">
    <property type="entry name" value="PPIase_PpiC"/>
</dbReference>
<dbReference type="InterPro" id="IPR050280">
    <property type="entry name" value="OMP_Chaperone_SurA"/>
</dbReference>
<dbReference type="Pfam" id="PF09312">
    <property type="entry name" value="SurA_N"/>
    <property type="match status" value="1"/>
</dbReference>
<keyword evidence="3" id="KW-0574">Periplasm</keyword>
<dbReference type="EMBL" id="BALE01000010">
    <property type="protein sequence ID" value="GAN53684.1"/>
    <property type="molecule type" value="Genomic_DNA"/>
</dbReference>
<feature type="compositionally biased region" description="Basic residues" evidence="10">
    <location>
        <begin position="56"/>
        <end position="65"/>
    </location>
</feature>
<dbReference type="SUPFAM" id="SSF109998">
    <property type="entry name" value="Triger factor/SurA peptide-binding domain-like"/>
    <property type="match status" value="1"/>
</dbReference>
<keyword evidence="2" id="KW-0732">Signal</keyword>
<dbReference type="PANTHER" id="PTHR47637:SF1">
    <property type="entry name" value="CHAPERONE SURA"/>
    <property type="match status" value="1"/>
</dbReference>